<reference evidence="6" key="2">
    <citation type="submission" date="2025-09" db="UniProtKB">
        <authorList>
            <consortium name="Ensembl"/>
        </authorList>
    </citation>
    <scope>IDENTIFICATION</scope>
</reference>
<dbReference type="InterPro" id="IPR023415">
    <property type="entry name" value="LDLR_class-A_CS"/>
</dbReference>
<dbReference type="PROSITE" id="PS50068">
    <property type="entry name" value="LDLRA_2"/>
    <property type="match status" value="1"/>
</dbReference>
<dbReference type="PANTHER" id="PTHR24252:SF7">
    <property type="entry name" value="HYALIN"/>
    <property type="match status" value="1"/>
</dbReference>
<evidence type="ECO:0000256" key="1">
    <source>
        <dbReference type="ARBA" id="ARBA00023157"/>
    </source>
</evidence>
<protein>
    <recommendedName>
        <fullName evidence="5">Peptidase S1 domain-containing protein</fullName>
    </recommendedName>
</protein>
<dbReference type="FunFam" id="2.40.10.10:FF:000002">
    <property type="entry name" value="Transmembrane protease serine"/>
    <property type="match status" value="1"/>
</dbReference>
<reference evidence="6" key="1">
    <citation type="submission" date="2025-08" db="UniProtKB">
        <authorList>
            <consortium name="Ensembl"/>
        </authorList>
    </citation>
    <scope>IDENTIFICATION</scope>
</reference>
<dbReference type="InterPro" id="IPR033116">
    <property type="entry name" value="TRYPSIN_SER"/>
</dbReference>
<organism evidence="6 7">
    <name type="scientific">Haplochromis burtoni</name>
    <name type="common">Burton's mouthbrooder</name>
    <name type="synonym">Chromis burtoni</name>
    <dbReference type="NCBI Taxonomy" id="8153"/>
    <lineage>
        <taxon>Eukaryota</taxon>
        <taxon>Metazoa</taxon>
        <taxon>Chordata</taxon>
        <taxon>Craniata</taxon>
        <taxon>Vertebrata</taxon>
        <taxon>Euteleostomi</taxon>
        <taxon>Actinopterygii</taxon>
        <taxon>Neopterygii</taxon>
        <taxon>Teleostei</taxon>
        <taxon>Neoteleostei</taxon>
        <taxon>Acanthomorphata</taxon>
        <taxon>Ovalentaria</taxon>
        <taxon>Cichlomorphae</taxon>
        <taxon>Cichliformes</taxon>
        <taxon>Cichlidae</taxon>
        <taxon>African cichlids</taxon>
        <taxon>Pseudocrenilabrinae</taxon>
        <taxon>Haplochromini</taxon>
        <taxon>Haplochromis</taxon>
    </lineage>
</organism>
<dbReference type="Pfam" id="PF00057">
    <property type="entry name" value="Ldl_recept_a"/>
    <property type="match status" value="1"/>
</dbReference>
<evidence type="ECO:0000313" key="6">
    <source>
        <dbReference type="Ensembl" id="ENSHBUP00000003416.1"/>
    </source>
</evidence>
<keyword evidence="7" id="KW-1185">Reference proteome</keyword>
<name>A0A3Q3BP79_HAPBU</name>
<dbReference type="PROSITE" id="PS01209">
    <property type="entry name" value="LDLRA_1"/>
    <property type="match status" value="1"/>
</dbReference>
<dbReference type="Gene3D" id="4.10.400.10">
    <property type="entry name" value="Low-density Lipoprotein Receptor"/>
    <property type="match status" value="1"/>
</dbReference>
<dbReference type="PROSITE" id="PS00135">
    <property type="entry name" value="TRYPSIN_SER"/>
    <property type="match status" value="1"/>
</dbReference>
<dbReference type="GO" id="GO:0006508">
    <property type="term" value="P:proteolysis"/>
    <property type="evidence" value="ECO:0007669"/>
    <property type="project" value="InterPro"/>
</dbReference>
<dbReference type="Proteomes" id="UP000264840">
    <property type="component" value="Unplaced"/>
</dbReference>
<dbReference type="SMART" id="SM00192">
    <property type="entry name" value="LDLa"/>
    <property type="match status" value="1"/>
</dbReference>
<dbReference type="GeneTree" id="ENSGT00940000159993"/>
<dbReference type="InterPro" id="IPR036055">
    <property type="entry name" value="LDL_receptor-like_sf"/>
</dbReference>
<feature type="transmembrane region" description="Helical" evidence="4">
    <location>
        <begin position="58"/>
        <end position="77"/>
    </location>
</feature>
<proteinExistence type="inferred from homology"/>
<dbReference type="AlphaFoldDB" id="A0A3Q3BP79"/>
<dbReference type="Gene3D" id="2.40.10.10">
    <property type="entry name" value="Trypsin-like serine proteases"/>
    <property type="match status" value="2"/>
</dbReference>
<comment type="similarity">
    <text evidence="2">Belongs to the peptidase S1 family. CLIP subfamily.</text>
</comment>
<feature type="disulfide bond" evidence="3">
    <location>
        <begin position="29"/>
        <end position="44"/>
    </location>
</feature>
<evidence type="ECO:0000256" key="3">
    <source>
        <dbReference type="PROSITE-ProRule" id="PRU00124"/>
    </source>
</evidence>
<dbReference type="GO" id="GO:0004252">
    <property type="term" value="F:serine-type endopeptidase activity"/>
    <property type="evidence" value="ECO:0007669"/>
    <property type="project" value="InterPro"/>
</dbReference>
<dbReference type="SMART" id="SM00020">
    <property type="entry name" value="Tryp_SPc"/>
    <property type="match status" value="1"/>
</dbReference>
<dbReference type="InterPro" id="IPR043504">
    <property type="entry name" value="Peptidase_S1_PA_chymotrypsin"/>
</dbReference>
<dbReference type="Pfam" id="PF00089">
    <property type="entry name" value="Trypsin"/>
    <property type="match status" value="1"/>
</dbReference>
<keyword evidence="4" id="KW-0812">Transmembrane</keyword>
<dbReference type="PROSITE" id="PS50240">
    <property type="entry name" value="TRYPSIN_DOM"/>
    <property type="match status" value="1"/>
</dbReference>
<dbReference type="CDD" id="cd00190">
    <property type="entry name" value="Tryp_SPc"/>
    <property type="match status" value="1"/>
</dbReference>
<dbReference type="PANTHER" id="PTHR24252">
    <property type="entry name" value="ACROSIN-RELATED"/>
    <property type="match status" value="1"/>
</dbReference>
<keyword evidence="4" id="KW-0472">Membrane</keyword>
<keyword evidence="4" id="KW-1133">Transmembrane helix</keyword>
<sequence>MNVFFPALNCSGNFECSSTSCISKVNPECDRAADCPNGADERNCGKLKMHEGRSMRDLRVILLIFLTAFWIVGGVTARRGEWPWIGSLQYQRLHRCSLTNLLQKAAVNIIDQADCQQSYGSVLTSNMMCAGFMAGGRDTCLGDSGGPLTCRQPSGQWFIAGVTSWGHGCGRVGFPGVYTRVTSIRKGVQNRKRGRGNPRCVAPTLVDFSLLGAQTNQCCLNP</sequence>
<evidence type="ECO:0000256" key="2">
    <source>
        <dbReference type="ARBA" id="ARBA00024195"/>
    </source>
</evidence>
<dbReference type="InterPro" id="IPR001254">
    <property type="entry name" value="Trypsin_dom"/>
</dbReference>
<dbReference type="SUPFAM" id="SSF57424">
    <property type="entry name" value="LDL receptor-like module"/>
    <property type="match status" value="1"/>
</dbReference>
<evidence type="ECO:0000256" key="4">
    <source>
        <dbReference type="SAM" id="Phobius"/>
    </source>
</evidence>
<evidence type="ECO:0000313" key="7">
    <source>
        <dbReference type="Proteomes" id="UP000264840"/>
    </source>
</evidence>
<comment type="caution">
    <text evidence="3">Lacks conserved residue(s) required for the propagation of feature annotation.</text>
</comment>
<dbReference type="InterPro" id="IPR009003">
    <property type="entry name" value="Peptidase_S1_PA"/>
</dbReference>
<dbReference type="STRING" id="8153.ENSHBUP00000003416"/>
<keyword evidence="1 3" id="KW-1015">Disulfide bond</keyword>
<dbReference type="InterPro" id="IPR002172">
    <property type="entry name" value="LDrepeatLR_classA_rpt"/>
</dbReference>
<dbReference type="SUPFAM" id="SSF50494">
    <property type="entry name" value="Trypsin-like serine proteases"/>
    <property type="match status" value="1"/>
</dbReference>
<accession>A0A3Q3BP79</accession>
<evidence type="ECO:0000259" key="5">
    <source>
        <dbReference type="PROSITE" id="PS50240"/>
    </source>
</evidence>
<dbReference type="Ensembl" id="ENSHBUT00000010419.1">
    <property type="protein sequence ID" value="ENSHBUP00000003416.1"/>
    <property type="gene ID" value="ENSHBUG00000004671.1"/>
</dbReference>
<feature type="domain" description="Peptidase S1" evidence="5">
    <location>
        <begin position="46"/>
        <end position="193"/>
    </location>
</feature>
<dbReference type="CDD" id="cd00112">
    <property type="entry name" value="LDLa"/>
    <property type="match status" value="1"/>
</dbReference>